<sequence>MTDRLKVFVIAASDIRLYRFGKINMEPGKAKNVSLKPISYENVVQRHRNNDQVLQIMQFIRDQDTHQTRRYRRGGEVAQLRKPAPLPSIRTKHTVTPRYEVRTPDSDESGYNDMIDSDSDYELDMYSRTIPSPPRAHTPTDIFDYGVYGANSRGFARSHRSYHCESHNRNDHVRTRRGNTNRNIVGSVNHLPPIGRPAIPSRPSAPAPSFTPPLPDALDDYVPEDPIDYIDQQ</sequence>
<feature type="compositionally biased region" description="Acidic residues" evidence="1">
    <location>
        <begin position="217"/>
        <end position="233"/>
    </location>
</feature>
<keyword evidence="2" id="KW-1185">Reference proteome</keyword>
<accession>A0ABM0M0R2</accession>
<dbReference type="GeneID" id="100376154"/>
<dbReference type="Proteomes" id="UP000694865">
    <property type="component" value="Unplaced"/>
</dbReference>
<feature type="region of interest" description="Disordered" evidence="1">
    <location>
        <begin position="187"/>
        <end position="233"/>
    </location>
</feature>
<feature type="compositionally biased region" description="Pro residues" evidence="1">
    <location>
        <begin position="203"/>
        <end position="215"/>
    </location>
</feature>
<evidence type="ECO:0000256" key="1">
    <source>
        <dbReference type="SAM" id="MobiDB-lite"/>
    </source>
</evidence>
<protein>
    <submittedName>
        <fullName evidence="3">Uncharacterized protein LOC100376154</fullName>
    </submittedName>
</protein>
<evidence type="ECO:0000313" key="3">
    <source>
        <dbReference type="RefSeq" id="XP_006813603.1"/>
    </source>
</evidence>
<gene>
    <name evidence="3" type="primary">LOC100376154</name>
</gene>
<organism evidence="2 3">
    <name type="scientific">Saccoglossus kowalevskii</name>
    <name type="common">Acorn worm</name>
    <dbReference type="NCBI Taxonomy" id="10224"/>
    <lineage>
        <taxon>Eukaryota</taxon>
        <taxon>Metazoa</taxon>
        <taxon>Hemichordata</taxon>
        <taxon>Enteropneusta</taxon>
        <taxon>Harrimaniidae</taxon>
        <taxon>Saccoglossus</taxon>
    </lineage>
</organism>
<evidence type="ECO:0000313" key="2">
    <source>
        <dbReference type="Proteomes" id="UP000694865"/>
    </source>
</evidence>
<reference evidence="3" key="1">
    <citation type="submission" date="2025-08" db="UniProtKB">
        <authorList>
            <consortium name="RefSeq"/>
        </authorList>
    </citation>
    <scope>IDENTIFICATION</scope>
    <source>
        <tissue evidence="3">Testes</tissue>
    </source>
</reference>
<dbReference type="RefSeq" id="XP_006813603.1">
    <property type="nucleotide sequence ID" value="XM_006813540.1"/>
</dbReference>
<name>A0ABM0M0R2_SACKO</name>
<proteinExistence type="predicted"/>